<evidence type="ECO:0000259" key="2">
    <source>
        <dbReference type="Pfam" id="PF00248"/>
    </source>
</evidence>
<evidence type="ECO:0000256" key="1">
    <source>
        <dbReference type="ARBA" id="ARBA00023002"/>
    </source>
</evidence>
<name>A0ABX7NKT2_9BACT</name>
<dbReference type="InterPro" id="IPR023210">
    <property type="entry name" value="NADP_OxRdtase_dom"/>
</dbReference>
<dbReference type="InterPro" id="IPR050523">
    <property type="entry name" value="AKR_Detox_Biosynth"/>
</dbReference>
<sequence length="341" mass="37848">MEYRRLGQSGLRVSTLCFGTMALGEPLEGSASQGFGTDEKTSFAILERALDVGINFLDTANVYGLGLSETTLGNWFAQGNGRRDQMVLASKFRLRVMPGPNNAGASRLNLRTSVEDSLRRLNTDRIDLYQVHLQDVDTPVEETLRAMEDLVRQGKVLYIGASNYAAYRLVDALWTSRHLGLSRFVSLQAQYSLVVRDAEREYLPLCEHFGLGLLAWAPLAAGFLSGKYRQGEAPPEATRLAVEQGRMAEFDTPRNWRVLAEVEAVAKELDATPAQVSLAWLLHKKSVTSVVFGARSLSQFEENLRAASLKLDAAQMKRLDDAGTLEPGTPYAFIRQMQGRW</sequence>
<dbReference type="PANTHER" id="PTHR43364">
    <property type="entry name" value="NADH-SPECIFIC METHYLGLYOXAL REDUCTASE-RELATED"/>
    <property type="match status" value="1"/>
</dbReference>
<keyword evidence="1" id="KW-0560">Oxidoreductase</keyword>
<dbReference type="PANTHER" id="PTHR43364:SF4">
    <property type="entry name" value="NAD(P)-LINKED OXIDOREDUCTASE SUPERFAMILY PROTEIN"/>
    <property type="match status" value="1"/>
</dbReference>
<organism evidence="3 4">
    <name type="scientific">Myxococcus landrumensis</name>
    <dbReference type="NCBI Taxonomy" id="2813577"/>
    <lineage>
        <taxon>Bacteria</taxon>
        <taxon>Pseudomonadati</taxon>
        <taxon>Myxococcota</taxon>
        <taxon>Myxococcia</taxon>
        <taxon>Myxococcales</taxon>
        <taxon>Cystobacterineae</taxon>
        <taxon>Myxococcaceae</taxon>
        <taxon>Myxococcus</taxon>
    </lineage>
</organism>
<evidence type="ECO:0000313" key="4">
    <source>
        <dbReference type="Proteomes" id="UP000663090"/>
    </source>
</evidence>
<dbReference type="Gene3D" id="3.20.20.100">
    <property type="entry name" value="NADP-dependent oxidoreductase domain"/>
    <property type="match status" value="1"/>
</dbReference>
<dbReference type="EMBL" id="CP071091">
    <property type="protein sequence ID" value="QSQ18142.1"/>
    <property type="molecule type" value="Genomic_DNA"/>
</dbReference>
<dbReference type="InterPro" id="IPR036812">
    <property type="entry name" value="NAD(P)_OxRdtase_dom_sf"/>
</dbReference>
<accession>A0ABX7NKT2</accession>
<proteinExistence type="predicted"/>
<dbReference type="Proteomes" id="UP000663090">
    <property type="component" value="Chromosome"/>
</dbReference>
<protein>
    <submittedName>
        <fullName evidence="3">Aldo/keto reductase</fullName>
    </submittedName>
</protein>
<evidence type="ECO:0000313" key="3">
    <source>
        <dbReference type="EMBL" id="QSQ18142.1"/>
    </source>
</evidence>
<feature type="domain" description="NADP-dependent oxidoreductase" evidence="2">
    <location>
        <begin position="16"/>
        <end position="322"/>
    </location>
</feature>
<dbReference type="Pfam" id="PF00248">
    <property type="entry name" value="Aldo_ket_red"/>
    <property type="match status" value="1"/>
</dbReference>
<dbReference type="SUPFAM" id="SSF51430">
    <property type="entry name" value="NAD(P)-linked oxidoreductase"/>
    <property type="match status" value="1"/>
</dbReference>
<gene>
    <name evidence="3" type="ORF">JY572_05070</name>
</gene>
<keyword evidence="4" id="KW-1185">Reference proteome</keyword>
<reference evidence="3 4" key="1">
    <citation type="submission" date="2021-02" db="EMBL/GenBank/DDBJ databases">
        <title>De Novo genome assembly of isolated myxobacteria.</title>
        <authorList>
            <person name="Stevens D.C."/>
        </authorList>
    </citation>
    <scope>NUCLEOTIDE SEQUENCE [LARGE SCALE GENOMIC DNA]</scope>
    <source>
        <strain evidence="3 4">SCHIC003</strain>
    </source>
</reference>